<dbReference type="EMBL" id="SRYB01000005">
    <property type="protein sequence ID" value="TGY79780.1"/>
    <property type="molecule type" value="Genomic_DNA"/>
</dbReference>
<evidence type="ECO:0000313" key="1">
    <source>
        <dbReference type="EMBL" id="TGY79780.1"/>
    </source>
</evidence>
<proteinExistence type="predicted"/>
<accession>A0AC61RL57</accession>
<evidence type="ECO:0000313" key="2">
    <source>
        <dbReference type="Proteomes" id="UP000306319"/>
    </source>
</evidence>
<dbReference type="Proteomes" id="UP000306319">
    <property type="component" value="Unassembled WGS sequence"/>
</dbReference>
<name>A0AC61RL57_9BACT</name>
<organism evidence="1 2">
    <name type="scientific">Lepagella muris</name>
    <dbReference type="NCBI Taxonomy" id="3032870"/>
    <lineage>
        <taxon>Bacteria</taxon>
        <taxon>Pseudomonadati</taxon>
        <taxon>Bacteroidota</taxon>
        <taxon>Bacteroidia</taxon>
        <taxon>Bacteroidales</taxon>
        <taxon>Muribaculaceae</taxon>
        <taxon>Lepagella</taxon>
    </lineage>
</organism>
<sequence length="244" mass="27685">MADTKENKSRRDAHIERLRKKYPDKAFADDEEIFSQISDDYDDYDRRLGESAKREQAFSDMFTSDPRSARLMMDWKNGDDPAVALIRIYGKDDLLDAINDPEKLDEIAKANKEFAERIKKETQYEEEYKQNLTQTLKGLESYVQQNGISDDDLDAAMQRLTEICRDYILGKVSPETVEMLMKGINHDSDVAAASQEGEIAGRNARIEETLRKPQSDGTVPLGGKNAAPPRKKTPSIFDIAAQAR</sequence>
<comment type="caution">
    <text evidence="1">The sequence shown here is derived from an EMBL/GenBank/DDBJ whole genome shotgun (WGS) entry which is preliminary data.</text>
</comment>
<protein>
    <submittedName>
        <fullName evidence="1">Uncharacterized protein</fullName>
    </submittedName>
</protein>
<keyword evidence="2" id="KW-1185">Reference proteome</keyword>
<reference evidence="1" key="1">
    <citation type="submission" date="2019-04" db="EMBL/GenBank/DDBJ databases">
        <title>Microbes associate with the intestines of laboratory mice.</title>
        <authorList>
            <person name="Navarre W."/>
            <person name="Wong E."/>
            <person name="Huang K."/>
            <person name="Tropini C."/>
            <person name="Ng K."/>
            <person name="Yu B."/>
        </authorList>
    </citation>
    <scope>NUCLEOTIDE SEQUENCE</scope>
    <source>
        <strain evidence="1">NM04_E33</strain>
    </source>
</reference>
<gene>
    <name evidence="1" type="ORF">E5331_05230</name>
</gene>